<dbReference type="EMBL" id="AP027143">
    <property type="protein sequence ID" value="BDV36035.1"/>
    <property type="molecule type" value="Genomic_DNA"/>
</dbReference>
<dbReference type="Proteomes" id="UP001317629">
    <property type="component" value="Plasmid pSS37A-Re-1"/>
</dbReference>
<evidence type="ECO:0000256" key="5">
    <source>
        <dbReference type="ARBA" id="ARBA00023136"/>
    </source>
</evidence>
<evidence type="ECO:0000256" key="4">
    <source>
        <dbReference type="ARBA" id="ARBA00022989"/>
    </source>
</evidence>
<evidence type="ECO:0000256" key="3">
    <source>
        <dbReference type="ARBA" id="ARBA00022692"/>
    </source>
</evidence>
<dbReference type="RefSeq" id="WP_281932315.1">
    <property type="nucleotide sequence ID" value="NZ_AP027143.1"/>
</dbReference>
<accession>A0ABM8EDF0</accession>
<evidence type="ECO:0000256" key="6">
    <source>
        <dbReference type="SAM" id="Phobius"/>
    </source>
</evidence>
<dbReference type="InterPro" id="IPR050833">
    <property type="entry name" value="Poly_Biosynth_Transport"/>
</dbReference>
<feature type="transmembrane region" description="Helical" evidence="6">
    <location>
        <begin position="323"/>
        <end position="345"/>
    </location>
</feature>
<feature type="transmembrane region" description="Helical" evidence="6">
    <location>
        <begin position="171"/>
        <end position="197"/>
    </location>
</feature>
<comment type="subcellular location">
    <subcellularLocation>
        <location evidence="1">Cell membrane</location>
        <topology evidence="1">Multi-pass membrane protein</topology>
    </subcellularLocation>
</comment>
<evidence type="ECO:0000256" key="2">
    <source>
        <dbReference type="ARBA" id="ARBA00022475"/>
    </source>
</evidence>
<reference evidence="7 8" key="1">
    <citation type="journal article" date="2023" name="Int. J. Syst. Evol. Microbiol.">
        <title>Methylocystis iwaonis sp. nov., a type II methane-oxidizing bacterium from surface soil of a rice paddy field in Japan, and emended description of the genus Methylocystis (ex Whittenbury et al. 1970) Bowman et al. 1993.</title>
        <authorList>
            <person name="Kaise H."/>
            <person name="Sawadogo J.B."/>
            <person name="Alam M.S."/>
            <person name="Ueno C."/>
            <person name="Dianou D."/>
            <person name="Shinjo R."/>
            <person name="Asakawa S."/>
        </authorList>
    </citation>
    <scope>NUCLEOTIDE SEQUENCE [LARGE SCALE GENOMIC DNA]</scope>
    <source>
        <strain evidence="7 8">SS37A-Re</strain>
    </source>
</reference>
<sequence>MEGPSAATVDDAQGEQKATALDFARLRKAPSGLLHFIKIMSAIAEQAIFAGTNFMLTVLLVRWMPIDHVGVYSFCYSLIIVTCMLFEALVSEPIPILGPARYANRLRCYTGAVVVLHFATSVLASLALLAAGSIFHDRGSPLIAETMVGAIIAAPLLFLRPMTQQLCYTHSYNGLFALGGVAYAILAPAFLFVLHIAGVLRPSYAIISIGGAMALPCLFIMVVFLRPDLRLARVGSMIREVLRDHWRYGRWAIIAQTNHWLGGNIFHLVGPSMIGLEATAAVRAIFNMILPVNLATAATLSAAAPTLARYHSANQRDRYRRTLGLFAGTVLSGTAVYAFLFSFVGMQAIHYCYRGAFDKLVSPSLIVWLCVIPVLSVLNAIVELNLRLNGKMKSIALSKFAWTASTMTIGIAACAAFGLLGVFIGWALSSVILLSRNIWCSYRLSKRASDAQGHRD</sequence>
<keyword evidence="4 6" id="KW-1133">Transmembrane helix</keyword>
<geneLocation type="plasmid" evidence="7 8">
    <name>pSS37A-Re-1</name>
</geneLocation>
<feature type="transmembrane region" description="Helical" evidence="6">
    <location>
        <begin position="141"/>
        <end position="159"/>
    </location>
</feature>
<dbReference type="PANTHER" id="PTHR30250:SF11">
    <property type="entry name" value="O-ANTIGEN TRANSPORTER-RELATED"/>
    <property type="match status" value="1"/>
</dbReference>
<name>A0ABM8EDF0_9HYPH</name>
<keyword evidence="8" id="KW-1185">Reference proteome</keyword>
<evidence type="ECO:0000313" key="7">
    <source>
        <dbReference type="EMBL" id="BDV36035.1"/>
    </source>
</evidence>
<keyword evidence="2" id="KW-1003">Cell membrane</keyword>
<protein>
    <recommendedName>
        <fullName evidence="9">Lipopolysaccharide biosynthesis protein</fullName>
    </recommendedName>
</protein>
<evidence type="ECO:0000313" key="8">
    <source>
        <dbReference type="Proteomes" id="UP001317629"/>
    </source>
</evidence>
<evidence type="ECO:0008006" key="9">
    <source>
        <dbReference type="Google" id="ProtNLM"/>
    </source>
</evidence>
<keyword evidence="7" id="KW-0614">Plasmid</keyword>
<dbReference type="PANTHER" id="PTHR30250">
    <property type="entry name" value="PST FAMILY PREDICTED COLANIC ACID TRANSPORTER"/>
    <property type="match status" value="1"/>
</dbReference>
<feature type="transmembrane region" description="Helical" evidence="6">
    <location>
        <begin position="407"/>
        <end position="428"/>
    </location>
</feature>
<proteinExistence type="predicted"/>
<organism evidence="7 8">
    <name type="scientific">Methylocystis iwaonis</name>
    <dbReference type="NCBI Taxonomy" id="2885079"/>
    <lineage>
        <taxon>Bacteria</taxon>
        <taxon>Pseudomonadati</taxon>
        <taxon>Pseudomonadota</taxon>
        <taxon>Alphaproteobacteria</taxon>
        <taxon>Hyphomicrobiales</taxon>
        <taxon>Methylocystaceae</taxon>
        <taxon>Methylocystis</taxon>
    </lineage>
</organism>
<keyword evidence="5 6" id="KW-0472">Membrane</keyword>
<evidence type="ECO:0000256" key="1">
    <source>
        <dbReference type="ARBA" id="ARBA00004651"/>
    </source>
</evidence>
<feature type="transmembrane region" description="Helical" evidence="6">
    <location>
        <begin position="203"/>
        <end position="225"/>
    </location>
</feature>
<keyword evidence="3 6" id="KW-0812">Transmembrane</keyword>
<feature type="transmembrane region" description="Helical" evidence="6">
    <location>
        <begin position="71"/>
        <end position="90"/>
    </location>
</feature>
<feature type="transmembrane region" description="Helical" evidence="6">
    <location>
        <begin position="365"/>
        <end position="386"/>
    </location>
</feature>
<feature type="transmembrane region" description="Helical" evidence="6">
    <location>
        <begin position="111"/>
        <end position="135"/>
    </location>
</feature>
<feature type="transmembrane region" description="Helical" evidence="6">
    <location>
        <begin position="47"/>
        <end position="65"/>
    </location>
</feature>
<gene>
    <name evidence="7" type="ORF">SS37A_35650</name>
</gene>